<name>A0A914Z8T2_9BILA</name>
<organism evidence="2 3">
    <name type="scientific">Panagrolaimus superbus</name>
    <dbReference type="NCBI Taxonomy" id="310955"/>
    <lineage>
        <taxon>Eukaryota</taxon>
        <taxon>Metazoa</taxon>
        <taxon>Ecdysozoa</taxon>
        <taxon>Nematoda</taxon>
        <taxon>Chromadorea</taxon>
        <taxon>Rhabditida</taxon>
        <taxon>Tylenchina</taxon>
        <taxon>Panagrolaimomorpha</taxon>
        <taxon>Panagrolaimoidea</taxon>
        <taxon>Panagrolaimidae</taxon>
        <taxon>Panagrolaimus</taxon>
    </lineage>
</organism>
<reference evidence="3" key="1">
    <citation type="submission" date="2022-11" db="UniProtKB">
        <authorList>
            <consortium name="WormBaseParasite"/>
        </authorList>
    </citation>
    <scope>IDENTIFICATION</scope>
</reference>
<feature type="region of interest" description="Disordered" evidence="1">
    <location>
        <begin position="1"/>
        <end position="43"/>
    </location>
</feature>
<dbReference type="AlphaFoldDB" id="A0A914Z8T2"/>
<feature type="compositionally biased region" description="Low complexity" evidence="1">
    <location>
        <begin position="13"/>
        <end position="28"/>
    </location>
</feature>
<evidence type="ECO:0000313" key="3">
    <source>
        <dbReference type="WBParaSite" id="PSU_v2.g8741.t1"/>
    </source>
</evidence>
<sequence length="574" mass="64866">MTRPKAAALLENTPGSSTQSESSRPSQSVNPPPKDDIEIDPWDPIDKRKCREVHYPEFQYATNANGEEKQRLFVFEPNSRVHMREYAKYVRDRWYCLGCRSQPYRKSNQGRIERNQFYAPLEHHCKPVSYAEALVKQQKIKMKISENRDLIGSGNKYVYGNAAFTGSNQKSNTDIQKPSLNSSVSMTAMTIGFREVNENGYFYGYNADGTPNMRLIVYEQNDKGLLREYGYTTSKWYCLGCSRITKTRNFAGFENGVLKCPVAHLCQPYTKKEVDDRQQLFERRKGAQKRGPKGPTKSPAAKRAAVFSTGRQSDDDHVEILSSSNISSYDEIPGYSPSDISAALSSRKSSHDNTSDPDEAILDNSNITQKIEIPEQQSAETPSVISLPSFNLDGFPSPITSTFSFNNPSKLWLKTACETLQIPYNHEAYQLWATIDIDEIRSISKPENVKKVTAGEDSGFCAISLLLTGREDAKIKIAVNKWFYKNFNKLGKCLGVDFTHFVHNDTLVFETFFATDLVPVHCEALSHILGCRLGVYDNEKLIKYGNWESDDGKVTLLLERKSNGYNVVTSLFNN</sequence>
<evidence type="ECO:0000256" key="1">
    <source>
        <dbReference type="SAM" id="MobiDB-lite"/>
    </source>
</evidence>
<feature type="region of interest" description="Disordered" evidence="1">
    <location>
        <begin position="282"/>
        <end position="314"/>
    </location>
</feature>
<protein>
    <submittedName>
        <fullName evidence="3">Uncharacterized protein</fullName>
    </submittedName>
</protein>
<proteinExistence type="predicted"/>
<dbReference type="Proteomes" id="UP000887577">
    <property type="component" value="Unplaced"/>
</dbReference>
<evidence type="ECO:0000313" key="2">
    <source>
        <dbReference type="Proteomes" id="UP000887577"/>
    </source>
</evidence>
<accession>A0A914Z8T2</accession>
<dbReference type="WBParaSite" id="PSU_v2.g8741.t1">
    <property type="protein sequence ID" value="PSU_v2.g8741.t1"/>
    <property type="gene ID" value="PSU_v2.g8741"/>
</dbReference>
<feature type="region of interest" description="Disordered" evidence="1">
    <location>
        <begin position="340"/>
        <end position="362"/>
    </location>
</feature>
<keyword evidence="2" id="KW-1185">Reference proteome</keyword>